<dbReference type="OrthoDB" id="5295158at2"/>
<proteinExistence type="predicted"/>
<dbReference type="Proteomes" id="UP000235584">
    <property type="component" value="Chromosome"/>
</dbReference>
<reference evidence="1 2" key="1">
    <citation type="submission" date="2018-01" db="EMBL/GenBank/DDBJ databases">
        <title>Complete genome sequence of Bacteriovorax stolpii DSM12778.</title>
        <authorList>
            <person name="Tang B."/>
            <person name="Chang J."/>
        </authorList>
    </citation>
    <scope>NUCLEOTIDE SEQUENCE [LARGE SCALE GENOMIC DNA]</scope>
    <source>
        <strain evidence="1 2">DSM 12778</strain>
    </source>
</reference>
<sequence length="1052" mass="115431">MKNLKRLTKTFAVHAMIISLLQTSFVFMPAYAANINSTEKTGQEILNVAKTAVGIYGSFLGQKQQSIMLQIQAQKNQQLMQTLSPSCRKADGTSCYTTGSKFFPECPLPASMTSMPQNVCSAASPDPNQIAQMITYESIAKSWMNYFDQMSNEASNAKVPFGLKCLGDKQKALDSQLTEMVNNLTRLQDQLNKDKETFRNNNKKLLEDLATYNDELMGASGTGKNNLKLKTQDFAKYFSASCQSVIGEDGLRDGPSMGLLGIMQSLSPASKRAADYNNNRALIESEIRNDVAKIQAAIQNGGLQDYFDGKIAETSKYQSLVVATQKQSKEFSIAKERIASELKKIGYTLPEMDKNFSVDFDEFLKDSQTFFKKQYINECVTGADKSGIAISTDQILKALQQRSTGNAGTALSKYKDALKIIMESDSSMEQKLADIKALEGTYQDMSITYQSSDGQKVTETPYDLYMRTLEKCNQHYNSDKSSSDGSVAVSQKKKVERGQALLRELQSLHNNYSSQLASRVLDQALNCNGESKKAGSGCGNKEAFDHTSANFCMSNANLCANEVSGCYAEATKHVEARKAKMEALAKTFNANTEIMVARANQLYNAQKNAVMDMIKVVQARFPGTNFEIPEGMFVSMPELKKDAFGVELANDGNLSFMDELPKKIGLLKQVFEKQKDTVNKEIDDYIAKQEGAMSKERGRWEQLAGECKGMIDRSSSELAKSNAEGAKKQAELDQKVGSFCRKYSQLQDNPFGACEDAKDLAEQADKISARLSSNAENVTAQFRTLCNMYNNESSSASSEYELCRKASYREKNEDRCAIAENKELAKLGKKEEGGKKGGKRNGAISLASLCGSDSKPATNKDLVDRILGKLPEKERSKFDGDKKEKLVKALESRDFDGLDGYGDLEDEGVLQSIADLGGGADNVCSKLFTLNNGTSANTDKQKAELTALENELKAATTEDAKKEVTTKIENKKKEITAADTKGSNPVAKVLEDLKSAALAGTTVEAQREVAFNRLGEQIDGSCDAQASNTSMPKDWGSQLLQSFDKAILGNTK</sequence>
<name>A0A2K9NSP9_BACTC</name>
<dbReference type="AlphaFoldDB" id="A0A2K9NSP9"/>
<dbReference type="KEGG" id="bsto:C0V70_08335"/>
<evidence type="ECO:0000313" key="1">
    <source>
        <dbReference type="EMBL" id="AUN98115.1"/>
    </source>
</evidence>
<keyword evidence="2" id="KW-1185">Reference proteome</keyword>
<accession>A0A2K9NSP9</accession>
<protein>
    <submittedName>
        <fullName evidence="1">Uncharacterized protein</fullName>
    </submittedName>
</protein>
<dbReference type="EMBL" id="CP025704">
    <property type="protein sequence ID" value="AUN98115.1"/>
    <property type="molecule type" value="Genomic_DNA"/>
</dbReference>
<evidence type="ECO:0000313" key="2">
    <source>
        <dbReference type="Proteomes" id="UP000235584"/>
    </source>
</evidence>
<organism evidence="1 2">
    <name type="scientific">Bacteriovorax stolpii</name>
    <name type="common">Bdellovibrio stolpii</name>
    <dbReference type="NCBI Taxonomy" id="960"/>
    <lineage>
        <taxon>Bacteria</taxon>
        <taxon>Pseudomonadati</taxon>
        <taxon>Bdellovibrionota</taxon>
        <taxon>Bacteriovoracia</taxon>
        <taxon>Bacteriovoracales</taxon>
        <taxon>Bacteriovoracaceae</taxon>
        <taxon>Bacteriovorax</taxon>
    </lineage>
</organism>
<dbReference type="RefSeq" id="WP_102243406.1">
    <property type="nucleotide sequence ID" value="NZ_CP025704.1"/>
</dbReference>
<gene>
    <name evidence="1" type="ORF">C0V70_08335</name>
</gene>